<dbReference type="PANTHER" id="PTHR40114:SF1">
    <property type="entry name" value="SLR0698 PROTEIN"/>
    <property type="match status" value="1"/>
</dbReference>
<proteinExistence type="predicted"/>
<dbReference type="PIRSF" id="PIRSF016487">
    <property type="entry name" value="CYTH_UCP016487"/>
    <property type="match status" value="1"/>
</dbReference>
<dbReference type="PROSITE" id="PS51707">
    <property type="entry name" value="CYTH"/>
    <property type="match status" value="1"/>
</dbReference>
<evidence type="ECO:0000259" key="1">
    <source>
        <dbReference type="PROSITE" id="PS51707"/>
    </source>
</evidence>
<dbReference type="Proteomes" id="UP000295814">
    <property type="component" value="Unassembled WGS sequence"/>
</dbReference>
<dbReference type="SUPFAM" id="SSF55154">
    <property type="entry name" value="CYTH-like phosphatases"/>
    <property type="match status" value="1"/>
</dbReference>
<dbReference type="AlphaFoldDB" id="A0A562YGX3"/>
<accession>A0A562YGX3</accession>
<gene>
    <name evidence="2" type="ORF">E1J38_003355</name>
</gene>
<dbReference type="InterPro" id="IPR023577">
    <property type="entry name" value="CYTH_domain"/>
</dbReference>
<dbReference type="Gene3D" id="2.40.320.10">
    <property type="entry name" value="Hypothetical Protein Pfu-838710-001"/>
    <property type="match status" value="1"/>
</dbReference>
<evidence type="ECO:0000313" key="2">
    <source>
        <dbReference type="EMBL" id="TWO34070.1"/>
    </source>
</evidence>
<dbReference type="RefSeq" id="WP_133355999.1">
    <property type="nucleotide sequence ID" value="NZ_SMZJ02000002.1"/>
</dbReference>
<comment type="caution">
    <text evidence="2">The sequence shown here is derived from an EMBL/GenBank/DDBJ whole genome shotgun (WGS) entry which is preliminary data.</text>
</comment>
<dbReference type="EMBL" id="SMZJ02000002">
    <property type="protein sequence ID" value="TWO34070.1"/>
    <property type="molecule type" value="Genomic_DNA"/>
</dbReference>
<evidence type="ECO:0000313" key="3">
    <source>
        <dbReference type="Proteomes" id="UP000295814"/>
    </source>
</evidence>
<dbReference type="OrthoDB" id="9805588at2"/>
<dbReference type="InterPro" id="IPR033469">
    <property type="entry name" value="CYTH-like_dom_sf"/>
</dbReference>
<organism evidence="2 3">
    <name type="scientific">Seonamhaeicola sediminis</name>
    <dbReference type="NCBI Taxonomy" id="2528206"/>
    <lineage>
        <taxon>Bacteria</taxon>
        <taxon>Pseudomonadati</taxon>
        <taxon>Bacteroidota</taxon>
        <taxon>Flavobacteriia</taxon>
        <taxon>Flavobacteriales</taxon>
        <taxon>Flavobacteriaceae</taxon>
    </lineage>
</organism>
<dbReference type="Pfam" id="PF01928">
    <property type="entry name" value="CYTH"/>
    <property type="match status" value="1"/>
</dbReference>
<dbReference type="InterPro" id="IPR012042">
    <property type="entry name" value="NeuTTM/CthTTM-like"/>
</dbReference>
<keyword evidence="3" id="KW-1185">Reference proteome</keyword>
<sequence length="157" mass="18102">MIEIERKFLVISNGYKKEASNKTRITQGFLNTHKQRTVRVRLKGDEGFLTVKGPSTDDGLKRFEWETPISDKDAKSLLNLCELGVIAKIRYEVPVKNHIFEVDEFLGDNIGLIVAEVELQSENETFEKPDWLGEEVTGDIKYYNSQISKNPYCNWDK</sequence>
<feature type="domain" description="CYTH" evidence="1">
    <location>
        <begin position="1"/>
        <end position="149"/>
    </location>
</feature>
<dbReference type="CDD" id="cd07891">
    <property type="entry name" value="CYTH-like_CthTTM-like_1"/>
    <property type="match status" value="1"/>
</dbReference>
<reference evidence="2 3" key="1">
    <citation type="submission" date="2019-07" db="EMBL/GenBank/DDBJ databases">
        <title>Seonamhaeicola sp. W255 draft genome.</title>
        <authorList>
            <person name="Zhang X.-Y."/>
            <person name="Zhang R."/>
            <person name="Zhong Y.-L."/>
            <person name="Du Z.-J."/>
        </authorList>
    </citation>
    <scope>NUCLEOTIDE SEQUENCE [LARGE SCALE GENOMIC DNA]</scope>
    <source>
        <strain evidence="2 3">W255</strain>
    </source>
</reference>
<protein>
    <submittedName>
        <fullName evidence="2">CYTH domain-containing protein</fullName>
    </submittedName>
</protein>
<dbReference type="SMART" id="SM01118">
    <property type="entry name" value="CYTH"/>
    <property type="match status" value="1"/>
</dbReference>
<dbReference type="PANTHER" id="PTHR40114">
    <property type="entry name" value="SLR0698 PROTEIN"/>
    <property type="match status" value="1"/>
</dbReference>
<name>A0A562YGX3_9FLAO</name>